<reference evidence="1" key="1">
    <citation type="submission" date="2023-05" db="EMBL/GenBank/DDBJ databases">
        <authorList>
            <person name="Stuckert A."/>
        </authorList>
    </citation>
    <scope>NUCLEOTIDE SEQUENCE</scope>
</reference>
<comment type="caution">
    <text evidence="1">The sequence shown here is derived from an EMBL/GenBank/DDBJ whole genome shotgun (WGS) entry which is preliminary data.</text>
</comment>
<proteinExistence type="predicted"/>
<evidence type="ECO:0000313" key="1">
    <source>
        <dbReference type="EMBL" id="CAI9580069.1"/>
    </source>
</evidence>
<accession>A0ABN9E743</accession>
<keyword evidence="2" id="KW-1185">Reference proteome</keyword>
<gene>
    <name evidence="1" type="ORF">SPARVUS_LOCUS9227380</name>
</gene>
<sequence length="48" mass="5513">MRGNQRVSYVLGVFYIGDLVIDSHGREWGRVRGHAKQCAYSEAHRHSL</sequence>
<name>A0ABN9E743_9NEOB</name>
<evidence type="ECO:0000313" key="2">
    <source>
        <dbReference type="Proteomes" id="UP001162483"/>
    </source>
</evidence>
<dbReference type="Proteomes" id="UP001162483">
    <property type="component" value="Unassembled WGS sequence"/>
</dbReference>
<organism evidence="1 2">
    <name type="scientific">Staurois parvus</name>
    <dbReference type="NCBI Taxonomy" id="386267"/>
    <lineage>
        <taxon>Eukaryota</taxon>
        <taxon>Metazoa</taxon>
        <taxon>Chordata</taxon>
        <taxon>Craniata</taxon>
        <taxon>Vertebrata</taxon>
        <taxon>Euteleostomi</taxon>
        <taxon>Amphibia</taxon>
        <taxon>Batrachia</taxon>
        <taxon>Anura</taxon>
        <taxon>Neobatrachia</taxon>
        <taxon>Ranoidea</taxon>
        <taxon>Ranidae</taxon>
        <taxon>Staurois</taxon>
    </lineage>
</organism>
<protein>
    <submittedName>
        <fullName evidence="1">Uncharacterized protein</fullName>
    </submittedName>
</protein>
<dbReference type="EMBL" id="CATNWA010015155">
    <property type="protein sequence ID" value="CAI9580069.1"/>
    <property type="molecule type" value="Genomic_DNA"/>
</dbReference>